<protein>
    <submittedName>
        <fullName evidence="1">DUF4258 domain-containing protein</fullName>
    </submittedName>
</protein>
<name>A0A501WIP5_9RHOB</name>
<dbReference type="RefSeq" id="WP_140454765.1">
    <property type="nucleotide sequence ID" value="NZ_VFRP01000013.1"/>
</dbReference>
<dbReference type="OrthoDB" id="9255947at2"/>
<dbReference type="Proteomes" id="UP000319255">
    <property type="component" value="Unassembled WGS sequence"/>
</dbReference>
<keyword evidence="2" id="KW-1185">Reference proteome</keyword>
<evidence type="ECO:0000313" key="2">
    <source>
        <dbReference type="Proteomes" id="UP000319255"/>
    </source>
</evidence>
<proteinExistence type="predicted"/>
<reference evidence="1 2" key="1">
    <citation type="submission" date="2019-06" db="EMBL/GenBank/DDBJ databases">
        <title>A novel bacterium of genus Amaricoccus, isolated from marine sediment.</title>
        <authorList>
            <person name="Huang H."/>
            <person name="Mo K."/>
            <person name="Hu Y."/>
        </authorList>
    </citation>
    <scope>NUCLEOTIDE SEQUENCE [LARGE SCALE GENOMIC DNA]</scope>
    <source>
        <strain evidence="1 2">HB172011</strain>
    </source>
</reference>
<sequence length="86" mass="9809">MGERPVRLHPHAAARLGERGATEAEAIATVETGETYPAKNGRTAFRRNFRGPWAWRNRTFDTKQVEVYAVFEDDGWLVITALVKFF</sequence>
<accession>A0A501WIP5</accession>
<dbReference type="EMBL" id="VFRP01000013">
    <property type="protein sequence ID" value="TPE49763.1"/>
    <property type="molecule type" value="Genomic_DNA"/>
</dbReference>
<comment type="caution">
    <text evidence="1">The sequence shown here is derived from an EMBL/GenBank/DDBJ whole genome shotgun (WGS) entry which is preliminary data.</text>
</comment>
<organism evidence="1 2">
    <name type="scientific">Amaricoccus solimangrovi</name>
    <dbReference type="NCBI Taxonomy" id="2589815"/>
    <lineage>
        <taxon>Bacteria</taxon>
        <taxon>Pseudomonadati</taxon>
        <taxon>Pseudomonadota</taxon>
        <taxon>Alphaproteobacteria</taxon>
        <taxon>Rhodobacterales</taxon>
        <taxon>Paracoccaceae</taxon>
        <taxon>Amaricoccus</taxon>
    </lineage>
</organism>
<gene>
    <name evidence="1" type="ORF">FJM51_14060</name>
</gene>
<evidence type="ECO:0000313" key="1">
    <source>
        <dbReference type="EMBL" id="TPE49763.1"/>
    </source>
</evidence>
<dbReference type="AlphaFoldDB" id="A0A501WIP5"/>